<comment type="caution">
    <text evidence="1">The sequence shown here is derived from an EMBL/GenBank/DDBJ whole genome shotgun (WGS) entry which is preliminary data.</text>
</comment>
<dbReference type="Proteomes" id="UP000252415">
    <property type="component" value="Unassembled WGS sequence"/>
</dbReference>
<name>A0A368W1I7_9BACL</name>
<reference evidence="1 2" key="1">
    <citation type="submission" date="2018-07" db="EMBL/GenBank/DDBJ databases">
        <title>Genomic Encyclopedia of Type Strains, Phase III (KMG-III): the genomes of soil and plant-associated and newly described type strains.</title>
        <authorList>
            <person name="Whitman W."/>
        </authorList>
    </citation>
    <scope>NUCLEOTIDE SEQUENCE [LARGE SCALE GENOMIC DNA]</scope>
    <source>
        <strain evidence="1 2">CECT 7506</strain>
    </source>
</reference>
<gene>
    <name evidence="1" type="ORF">DFP97_10649</name>
</gene>
<proteinExistence type="predicted"/>
<dbReference type="EMBL" id="QPJD01000006">
    <property type="protein sequence ID" value="RCW48349.1"/>
    <property type="molecule type" value="Genomic_DNA"/>
</dbReference>
<evidence type="ECO:0008006" key="3">
    <source>
        <dbReference type="Google" id="ProtNLM"/>
    </source>
</evidence>
<evidence type="ECO:0000313" key="1">
    <source>
        <dbReference type="EMBL" id="RCW48349.1"/>
    </source>
</evidence>
<evidence type="ECO:0000313" key="2">
    <source>
        <dbReference type="Proteomes" id="UP000252415"/>
    </source>
</evidence>
<dbReference type="RefSeq" id="WP_114379976.1">
    <property type="nucleotide sequence ID" value="NZ_QPJD01000006.1"/>
</dbReference>
<dbReference type="OrthoDB" id="9816185at2"/>
<accession>A0A368W1I7</accession>
<dbReference type="AlphaFoldDB" id="A0A368W1I7"/>
<protein>
    <recommendedName>
        <fullName evidence="3">HNH endonuclease</fullName>
    </recommendedName>
</protein>
<dbReference type="Gene3D" id="1.10.30.50">
    <property type="match status" value="1"/>
</dbReference>
<keyword evidence="2" id="KW-1185">Reference proteome</keyword>
<sequence>MINIYELTQDVLAEKHYNAIVKELKKKGYSPPSTYTKWFEKFDADYTLKHIITARPKDLRIIVNKCQSDKYPPYIMGLHDMYVQKFSKSDRYIGNNTDKYNAVRLMKSLGVKVCPLCNRNYINNVKPKGRQEKRAGRLDHFHDKSTYPFLAMSFYNLVPACYGCNHTKGTYELDQTPYGEVDLDPLIRFSILFDKLEDISDEKHVKVLLDNHSSIQKNIDVLGLLGTYTEDHNEDAYAVVKTLKNYTEIWQILVTAESWRTVRR</sequence>
<organism evidence="1 2">
    <name type="scientific">Paenibacillus prosopidis</name>
    <dbReference type="NCBI Taxonomy" id="630520"/>
    <lineage>
        <taxon>Bacteria</taxon>
        <taxon>Bacillati</taxon>
        <taxon>Bacillota</taxon>
        <taxon>Bacilli</taxon>
        <taxon>Bacillales</taxon>
        <taxon>Paenibacillaceae</taxon>
        <taxon>Paenibacillus</taxon>
    </lineage>
</organism>